<evidence type="ECO:0000256" key="1">
    <source>
        <dbReference type="SAM" id="MobiDB-lite"/>
    </source>
</evidence>
<protein>
    <submittedName>
        <fullName evidence="2">Uncharacterized protein</fullName>
    </submittedName>
</protein>
<dbReference type="AlphaFoldDB" id="A0A382MT69"/>
<sequence length="339" mass="39054">MPPPTSSPDNGSAPDLSESPPTGEANLGILDGEVGHDEVNRAITGADKTILFGQQTRLPHFPEDRRLSRLHAGDERVLFFWRVLKKVPANLRRALIEAPISITLVQGDTLLCFRDVRHHQAVHLGRRRRTIYLPELLMLQAEECGYDYWAISEGLIYAGWMLLDYLLLVDVLTDFGHRAMRRKESDPQQGASSEGDDGLTGWNWSGLRLSEPLLRRLVQDNNRHRRQHPDPGKSEVDEFIAGYRSALIRVEGLNVWSHEPWEIGRDLFDVDLEQRWAQMKMERIADIFDYPRMFLFDRDIIHGAARDLATRRRQPLEPKSFADALHDYKDALRFDRHPL</sequence>
<feature type="non-terminal residue" evidence="2">
    <location>
        <position position="339"/>
    </location>
</feature>
<organism evidence="2">
    <name type="scientific">marine metagenome</name>
    <dbReference type="NCBI Taxonomy" id="408172"/>
    <lineage>
        <taxon>unclassified sequences</taxon>
        <taxon>metagenomes</taxon>
        <taxon>ecological metagenomes</taxon>
    </lineage>
</organism>
<accession>A0A382MT69</accession>
<dbReference type="EMBL" id="UINC01095747">
    <property type="protein sequence ID" value="SVC52079.1"/>
    <property type="molecule type" value="Genomic_DNA"/>
</dbReference>
<feature type="region of interest" description="Disordered" evidence="1">
    <location>
        <begin position="1"/>
        <end position="27"/>
    </location>
</feature>
<evidence type="ECO:0000313" key="2">
    <source>
        <dbReference type="EMBL" id="SVC52079.1"/>
    </source>
</evidence>
<proteinExistence type="predicted"/>
<gene>
    <name evidence="2" type="ORF">METZ01_LOCUS304933</name>
</gene>
<reference evidence="2" key="1">
    <citation type="submission" date="2018-05" db="EMBL/GenBank/DDBJ databases">
        <authorList>
            <person name="Lanie J.A."/>
            <person name="Ng W.-L."/>
            <person name="Kazmierczak K.M."/>
            <person name="Andrzejewski T.M."/>
            <person name="Davidsen T.M."/>
            <person name="Wayne K.J."/>
            <person name="Tettelin H."/>
            <person name="Glass J.I."/>
            <person name="Rusch D."/>
            <person name="Podicherti R."/>
            <person name="Tsui H.-C.T."/>
            <person name="Winkler M.E."/>
        </authorList>
    </citation>
    <scope>NUCLEOTIDE SEQUENCE</scope>
</reference>
<feature type="non-terminal residue" evidence="2">
    <location>
        <position position="1"/>
    </location>
</feature>
<name>A0A382MT69_9ZZZZ</name>